<reference evidence="2 3" key="1">
    <citation type="submission" date="2018-11" db="EMBL/GenBank/DDBJ databases">
        <authorList>
            <consortium name="Pathogen Informatics"/>
        </authorList>
    </citation>
    <scope>NUCLEOTIDE SEQUENCE [LARGE SCALE GENOMIC DNA]</scope>
    <source>
        <strain>Denwood</strain>
        <strain evidence="3">Zambia</strain>
    </source>
</reference>
<dbReference type="EMBL" id="UZAL01036626">
    <property type="protein sequence ID" value="VDP70176.1"/>
    <property type="molecule type" value="Genomic_DNA"/>
</dbReference>
<evidence type="ECO:0000313" key="3">
    <source>
        <dbReference type="Proteomes" id="UP000269396"/>
    </source>
</evidence>
<protein>
    <submittedName>
        <fullName evidence="2">Uncharacterized protein</fullName>
    </submittedName>
</protein>
<sequence>MSLRRTLDMFPSSATASPEPNSPTKLNLNENGDENNAVPTPPRLVSFFLPRGTSKVVYVTR</sequence>
<name>A0A183PNT9_9TREM</name>
<keyword evidence="3" id="KW-1185">Reference proteome</keyword>
<gene>
    <name evidence="2" type="ORF">SMTD_LOCUS16024</name>
</gene>
<feature type="compositionally biased region" description="Polar residues" evidence="1">
    <location>
        <begin position="12"/>
        <end position="30"/>
    </location>
</feature>
<organism evidence="2 3">
    <name type="scientific">Schistosoma mattheei</name>
    <dbReference type="NCBI Taxonomy" id="31246"/>
    <lineage>
        <taxon>Eukaryota</taxon>
        <taxon>Metazoa</taxon>
        <taxon>Spiralia</taxon>
        <taxon>Lophotrochozoa</taxon>
        <taxon>Platyhelminthes</taxon>
        <taxon>Trematoda</taxon>
        <taxon>Digenea</taxon>
        <taxon>Strigeidida</taxon>
        <taxon>Schistosomatoidea</taxon>
        <taxon>Schistosomatidae</taxon>
        <taxon>Schistosoma</taxon>
    </lineage>
</organism>
<evidence type="ECO:0000256" key="1">
    <source>
        <dbReference type="SAM" id="MobiDB-lite"/>
    </source>
</evidence>
<feature type="region of interest" description="Disordered" evidence="1">
    <location>
        <begin position="1"/>
        <end position="42"/>
    </location>
</feature>
<dbReference type="AlphaFoldDB" id="A0A183PNT9"/>
<dbReference type="Proteomes" id="UP000269396">
    <property type="component" value="Unassembled WGS sequence"/>
</dbReference>
<evidence type="ECO:0000313" key="2">
    <source>
        <dbReference type="EMBL" id="VDP70176.1"/>
    </source>
</evidence>
<proteinExistence type="predicted"/>
<accession>A0A183PNT9</accession>
<dbReference type="STRING" id="31246.A0A183PNT9"/>